<protein>
    <submittedName>
        <fullName evidence="9">Uncharacterized protein</fullName>
    </submittedName>
</protein>
<dbReference type="SMART" id="SM00324">
    <property type="entry name" value="RhoGAP"/>
    <property type="match status" value="1"/>
</dbReference>
<feature type="compositionally biased region" description="Polar residues" evidence="6">
    <location>
        <begin position="738"/>
        <end position="747"/>
    </location>
</feature>
<feature type="region of interest" description="Disordered" evidence="6">
    <location>
        <begin position="291"/>
        <end position="705"/>
    </location>
</feature>
<feature type="region of interest" description="Disordered" evidence="6">
    <location>
        <begin position="67"/>
        <end position="91"/>
    </location>
</feature>
<dbReference type="SMART" id="SM00132">
    <property type="entry name" value="LIM"/>
    <property type="match status" value="2"/>
</dbReference>
<dbReference type="EMBL" id="JARVKF010000430">
    <property type="protein sequence ID" value="KAK9414067.1"/>
    <property type="molecule type" value="Genomic_DNA"/>
</dbReference>
<dbReference type="PANTHER" id="PTHR23176:SF128">
    <property type="entry name" value="RHO GTPASE-ACTIVATING PROTEIN RGD1"/>
    <property type="match status" value="1"/>
</dbReference>
<keyword evidence="10" id="KW-1185">Reference proteome</keyword>
<feature type="compositionally biased region" description="Polar residues" evidence="6">
    <location>
        <begin position="506"/>
        <end position="523"/>
    </location>
</feature>
<feature type="region of interest" description="Disordered" evidence="6">
    <location>
        <begin position="734"/>
        <end position="786"/>
    </location>
</feature>
<evidence type="ECO:0000259" key="7">
    <source>
        <dbReference type="PROSITE" id="PS50023"/>
    </source>
</evidence>
<dbReference type="Proteomes" id="UP001408356">
    <property type="component" value="Unassembled WGS sequence"/>
</dbReference>
<dbReference type="InterPro" id="IPR008936">
    <property type="entry name" value="Rho_GTPase_activation_prot"/>
</dbReference>
<dbReference type="CDD" id="cd09395">
    <property type="entry name" value="LIM2_Rga"/>
    <property type="match status" value="1"/>
</dbReference>
<keyword evidence="1" id="KW-0343">GTPase activation</keyword>
<keyword evidence="5" id="KW-0175">Coiled coil</keyword>
<feature type="compositionally biased region" description="Polar residues" evidence="6">
    <location>
        <begin position="427"/>
        <end position="440"/>
    </location>
</feature>
<dbReference type="PANTHER" id="PTHR23176">
    <property type="entry name" value="RHO/RAC/CDC GTPASE-ACTIVATING PROTEIN"/>
    <property type="match status" value="1"/>
</dbReference>
<evidence type="ECO:0000256" key="2">
    <source>
        <dbReference type="ARBA" id="ARBA00022723"/>
    </source>
</evidence>
<feature type="domain" description="LIM zinc-binding" evidence="7">
    <location>
        <begin position="171"/>
        <end position="233"/>
    </location>
</feature>
<evidence type="ECO:0000256" key="6">
    <source>
        <dbReference type="SAM" id="MobiDB-lite"/>
    </source>
</evidence>
<dbReference type="PROSITE" id="PS50023">
    <property type="entry name" value="LIM_DOMAIN_2"/>
    <property type="match status" value="1"/>
</dbReference>
<keyword evidence="4" id="KW-0440">LIM domain</keyword>
<evidence type="ECO:0000313" key="9">
    <source>
        <dbReference type="EMBL" id="KAK9414067.1"/>
    </source>
</evidence>
<keyword evidence="3 4" id="KW-0862">Zinc</keyword>
<reference evidence="9 10" key="1">
    <citation type="journal article" date="2024" name="J. Plant Pathol.">
        <title>Sequence and assembly of the genome of Seiridium unicorne, isolate CBS 538.82, causal agent of cypress canker disease.</title>
        <authorList>
            <person name="Scali E."/>
            <person name="Rocca G.D."/>
            <person name="Danti R."/>
            <person name="Garbelotto M."/>
            <person name="Barberini S."/>
            <person name="Baroncelli R."/>
            <person name="Emiliani G."/>
        </authorList>
    </citation>
    <scope>NUCLEOTIDE SEQUENCE [LARGE SCALE GENOMIC DNA]</scope>
    <source>
        <strain evidence="9 10">BM-138-508</strain>
    </source>
</reference>
<evidence type="ECO:0000256" key="1">
    <source>
        <dbReference type="ARBA" id="ARBA00022468"/>
    </source>
</evidence>
<feature type="domain" description="Rho-GAP" evidence="8">
    <location>
        <begin position="1125"/>
        <end position="1312"/>
    </location>
</feature>
<dbReference type="InterPro" id="IPR000198">
    <property type="entry name" value="RhoGAP_dom"/>
</dbReference>
<name>A0ABR2UHG1_9PEZI</name>
<feature type="compositionally biased region" description="Polar residues" evidence="6">
    <location>
        <begin position="756"/>
        <end position="765"/>
    </location>
</feature>
<feature type="compositionally biased region" description="Polar residues" evidence="6">
    <location>
        <begin position="381"/>
        <end position="407"/>
    </location>
</feature>
<dbReference type="Pfam" id="PF00412">
    <property type="entry name" value="LIM"/>
    <property type="match status" value="1"/>
</dbReference>
<feature type="compositionally biased region" description="Basic and acidic residues" evidence="6">
    <location>
        <begin position="594"/>
        <end position="606"/>
    </location>
</feature>
<dbReference type="PROSITE" id="PS50238">
    <property type="entry name" value="RHOGAP"/>
    <property type="match status" value="1"/>
</dbReference>
<accession>A0ABR2UHG1</accession>
<dbReference type="InterPro" id="IPR001781">
    <property type="entry name" value="Znf_LIM"/>
</dbReference>
<evidence type="ECO:0000259" key="8">
    <source>
        <dbReference type="PROSITE" id="PS50238"/>
    </source>
</evidence>
<evidence type="ECO:0000256" key="4">
    <source>
        <dbReference type="PROSITE-ProRule" id="PRU00125"/>
    </source>
</evidence>
<feature type="compositionally biased region" description="Polar residues" evidence="6">
    <location>
        <begin position="541"/>
        <end position="561"/>
    </location>
</feature>
<dbReference type="CDD" id="cd00159">
    <property type="entry name" value="RhoGAP"/>
    <property type="match status" value="1"/>
</dbReference>
<dbReference type="CDD" id="cd09394">
    <property type="entry name" value="LIM1_Rga"/>
    <property type="match status" value="1"/>
</dbReference>
<comment type="caution">
    <text evidence="9">The sequence shown here is derived from an EMBL/GenBank/DDBJ whole genome shotgun (WGS) entry which is preliminary data.</text>
</comment>
<feature type="compositionally biased region" description="Basic and acidic residues" evidence="6">
    <location>
        <begin position="365"/>
        <end position="378"/>
    </location>
</feature>
<dbReference type="Gene3D" id="1.10.555.10">
    <property type="entry name" value="Rho GTPase activation protein"/>
    <property type="match status" value="1"/>
</dbReference>
<keyword evidence="2 4" id="KW-0479">Metal-binding</keyword>
<dbReference type="SUPFAM" id="SSF48350">
    <property type="entry name" value="GTPase activation domain, GAP"/>
    <property type="match status" value="1"/>
</dbReference>
<feature type="compositionally biased region" description="Basic and acidic residues" evidence="6">
    <location>
        <begin position="524"/>
        <end position="535"/>
    </location>
</feature>
<evidence type="ECO:0000313" key="10">
    <source>
        <dbReference type="Proteomes" id="UP001408356"/>
    </source>
</evidence>
<organism evidence="9 10">
    <name type="scientific">Seiridium unicorne</name>
    <dbReference type="NCBI Taxonomy" id="138068"/>
    <lineage>
        <taxon>Eukaryota</taxon>
        <taxon>Fungi</taxon>
        <taxon>Dikarya</taxon>
        <taxon>Ascomycota</taxon>
        <taxon>Pezizomycotina</taxon>
        <taxon>Sordariomycetes</taxon>
        <taxon>Xylariomycetidae</taxon>
        <taxon>Amphisphaeriales</taxon>
        <taxon>Sporocadaceae</taxon>
        <taxon>Seiridium</taxon>
    </lineage>
</organism>
<feature type="coiled-coil region" evidence="5">
    <location>
        <begin position="872"/>
        <end position="917"/>
    </location>
</feature>
<dbReference type="Gene3D" id="2.10.110.10">
    <property type="entry name" value="Cysteine Rich Protein"/>
    <property type="match status" value="2"/>
</dbReference>
<feature type="coiled-coil region" evidence="5">
    <location>
        <begin position="797"/>
        <end position="844"/>
    </location>
</feature>
<dbReference type="Pfam" id="PF00620">
    <property type="entry name" value="RhoGAP"/>
    <property type="match status" value="1"/>
</dbReference>
<sequence>MLSARPPGTLHFVTVAVAVAHLVQPIHLPWYSCAHLGHTKRELKQTLTRRKLPTLWAPGFRTTLHAFRAPTPTPTSNDHQTNAGRRSRPFHGQCLPQAQTQAQASAAGLFLAGSLSVHHSRLAGSKRRAGIAGSNSPSYRCYPNCASFFLALPTVTMDDYLESPMESEDSFPCKGCGEILEEGKAFELAGNRWHLNCFRCNTCGTLLDSDANLLLLGDGSLICNNCTYSCSACGNKIEDLAILTGDQAFCATCFRCRNCKRKIENLRYARTSQGIFCMSCHESLMARRRKKSKAAAQAKSREKESSPMIVDKSLPALPPNAIPNGAFSNDRVDPDSDTPTELSPRPRPSYSHHDSSSRSSSRPARSPERVTEHRDKDSGLSLPQTSYRNNRNSSIFTGSDAASNTAGDDQGFFIPVALDPSPAPSVTPRSTAENLTTTSNARKEKDYFSIPKSEPEPRRKEHSQASTPHIAFQEKGRQTSSDYESSPAKDVTRRLSKSSKTDKSTQPRTSATINEKVSNGKPNQNEEFKLQEAPKSKKVNARSTSQSSGLQDVGSRSSQGSGKKDKEGATTNVLMDSPQLLQAGEKSGTPRSSQDSRFRDDDEVRSNDSSISSSNPPRPIARKELPPSASRMPNGNTKPRKHSDDLAPPPPPRPPVEQKLSDSYMTPRAPPAPPSHPVGKDASGQQDSLEPRTSPKLPRWSAGGDFSMEEDLARILGSDENSTSIMRRVSNAVRHGRTNSAEQSNSVVRVGHARSVSESTRTTASPRWPKTPLVEDPLNGQTHDITSPISLATNDDPALLKRRLRNSEQRVAELERQFTSEKDLQNITERLEEKRKTVSVLDTQTEIMIRQLEVLAGYVEKAKDTKRPIDPRDLEESAIKEFVQKLEKLKQSMSASLEQLHAERNTLVEEKNQAIADRDRALLEFEQLSSKNAQLADMNNDLTHQIQERFKNHSDVRPPMNGLGIYQQHKGTSNHSISLDNSSIQTGTTLIPDQEEPILEAGPTVVNIRKGKVQKFSWKKGSKAMAQNIAKGVNRTVGALQQPERRDVQFAGENIGLPYNMTHTPVESPVSQVPMNGQQQRQNVNNEKPGFFGFKKSATMPRNLGQFSNNSNLDIAEAADVLFGSDLSERADFEKRHIPCVVTRCIEEVELRGMDMEGIYRKTGGNSQVKMIQEGFDKNENFDISDPDLDITAVTSVLKQYFRKLPIPLLTYDVYDRILEINSIMDNDEKCDHLRKTFNLLPQKHRDCLEFLMFHLVRVAQRERENLMSPKNLAVVFAPTIMRDKTIEREMTDMHAKNTAVQFIIENSQTIFSED</sequence>
<evidence type="ECO:0000256" key="3">
    <source>
        <dbReference type="ARBA" id="ARBA00022833"/>
    </source>
</evidence>
<proteinExistence type="predicted"/>
<feature type="compositionally biased region" description="Polar residues" evidence="6">
    <location>
        <begin position="74"/>
        <end position="84"/>
    </location>
</feature>
<dbReference type="InterPro" id="IPR050729">
    <property type="entry name" value="Rho-GAP"/>
</dbReference>
<feature type="compositionally biased region" description="Basic and acidic residues" evidence="6">
    <location>
        <begin position="441"/>
        <end position="463"/>
    </location>
</feature>
<gene>
    <name evidence="9" type="ORF">SUNI508_11393</name>
</gene>
<dbReference type="PROSITE" id="PS00478">
    <property type="entry name" value="LIM_DOMAIN_1"/>
    <property type="match status" value="1"/>
</dbReference>
<evidence type="ECO:0000256" key="5">
    <source>
        <dbReference type="SAM" id="Coils"/>
    </source>
</evidence>